<proteinExistence type="predicted"/>
<feature type="domain" description="OmpR/PhoB-type" evidence="3">
    <location>
        <begin position="113"/>
        <end position="211"/>
    </location>
</feature>
<dbReference type="InterPro" id="IPR016032">
    <property type="entry name" value="Sig_transdc_resp-reg_C-effctor"/>
</dbReference>
<name>A0ABU9IA57_9SPHN</name>
<gene>
    <name evidence="4" type="ORF">AAEO60_01330</name>
</gene>
<dbReference type="SMART" id="SM00862">
    <property type="entry name" value="Trans_reg_C"/>
    <property type="match status" value="1"/>
</dbReference>
<comment type="caution">
    <text evidence="4">The sequence shown here is derived from an EMBL/GenBank/DDBJ whole genome shotgun (WGS) entry which is preliminary data.</text>
</comment>
<dbReference type="SUPFAM" id="SSF46894">
    <property type="entry name" value="C-terminal effector domain of the bipartite response regulators"/>
    <property type="match status" value="1"/>
</dbReference>
<dbReference type="Pfam" id="PF00486">
    <property type="entry name" value="Trans_reg_C"/>
    <property type="match status" value="1"/>
</dbReference>
<dbReference type="RefSeq" id="WP_341671837.1">
    <property type="nucleotide sequence ID" value="NZ_JBBYHV010000001.1"/>
</dbReference>
<organism evidence="4 5">
    <name type="scientific">Aurantiacibacter gilvus</name>
    <dbReference type="NCBI Taxonomy" id="3139141"/>
    <lineage>
        <taxon>Bacteria</taxon>
        <taxon>Pseudomonadati</taxon>
        <taxon>Pseudomonadota</taxon>
        <taxon>Alphaproteobacteria</taxon>
        <taxon>Sphingomonadales</taxon>
        <taxon>Erythrobacteraceae</taxon>
        <taxon>Aurantiacibacter</taxon>
    </lineage>
</organism>
<evidence type="ECO:0000313" key="4">
    <source>
        <dbReference type="EMBL" id="MEL1249305.1"/>
    </source>
</evidence>
<dbReference type="Gene3D" id="1.10.10.10">
    <property type="entry name" value="Winged helix-like DNA-binding domain superfamily/Winged helix DNA-binding domain"/>
    <property type="match status" value="1"/>
</dbReference>
<keyword evidence="1 2" id="KW-0238">DNA-binding</keyword>
<evidence type="ECO:0000313" key="5">
    <source>
        <dbReference type="Proteomes" id="UP001497045"/>
    </source>
</evidence>
<dbReference type="InterPro" id="IPR036388">
    <property type="entry name" value="WH-like_DNA-bd_sf"/>
</dbReference>
<dbReference type="Proteomes" id="UP001497045">
    <property type="component" value="Unassembled WGS sequence"/>
</dbReference>
<protein>
    <submittedName>
        <fullName evidence="4">Winged helix-turn-helix domain-containing protein</fullName>
    </submittedName>
</protein>
<keyword evidence="5" id="KW-1185">Reference proteome</keyword>
<sequence>MAFFGWIAGTEEPPETWDLRRTGWDLCRGVNGCRAECRHVLVCDTRPITAQDRHALAEADRPAWRLIMLGVEEPAERAQLLSLGIAEALSADTGLRELHARAERVADMFGMLPRWRDIGGLTLDLFHRDARLGSRWLGLHPREFSLLWRLSDDPGERVTRKQLLTDVWRLDHEPETNSVEVHVSRLRSKLALAGYEALVETAPEGGYRLAEDRPLMFQHKTPKADSLDRYLREINWAEEDAS</sequence>
<dbReference type="EMBL" id="JBBYHV010000001">
    <property type="protein sequence ID" value="MEL1249305.1"/>
    <property type="molecule type" value="Genomic_DNA"/>
</dbReference>
<dbReference type="PROSITE" id="PS51755">
    <property type="entry name" value="OMPR_PHOB"/>
    <property type="match status" value="1"/>
</dbReference>
<dbReference type="CDD" id="cd00383">
    <property type="entry name" value="trans_reg_C"/>
    <property type="match status" value="1"/>
</dbReference>
<evidence type="ECO:0000259" key="3">
    <source>
        <dbReference type="PROSITE" id="PS51755"/>
    </source>
</evidence>
<evidence type="ECO:0000256" key="1">
    <source>
        <dbReference type="ARBA" id="ARBA00023125"/>
    </source>
</evidence>
<evidence type="ECO:0000256" key="2">
    <source>
        <dbReference type="PROSITE-ProRule" id="PRU01091"/>
    </source>
</evidence>
<feature type="DNA-binding region" description="OmpR/PhoB-type" evidence="2">
    <location>
        <begin position="113"/>
        <end position="211"/>
    </location>
</feature>
<accession>A0ABU9IA57</accession>
<dbReference type="InterPro" id="IPR001867">
    <property type="entry name" value="OmpR/PhoB-type_DNA-bd"/>
</dbReference>
<reference evidence="4 5" key="1">
    <citation type="submission" date="2024-04" db="EMBL/GenBank/DDBJ databases">
        <title>Aurantiacibacter sp. DGU6 16S ribosomal RNA gene Genome sequencing and assembly.</title>
        <authorList>
            <person name="Park S."/>
        </authorList>
    </citation>
    <scope>NUCLEOTIDE SEQUENCE [LARGE SCALE GENOMIC DNA]</scope>
    <source>
        <strain evidence="4 5">DGU6</strain>
    </source>
</reference>